<dbReference type="Proteomes" id="UP000799776">
    <property type="component" value="Unassembled WGS sequence"/>
</dbReference>
<reference evidence="1" key="1">
    <citation type="journal article" date="2020" name="Stud. Mycol.">
        <title>101 Dothideomycetes genomes: a test case for predicting lifestyles and emergence of pathogens.</title>
        <authorList>
            <person name="Haridas S."/>
            <person name="Albert R."/>
            <person name="Binder M."/>
            <person name="Bloem J."/>
            <person name="Labutti K."/>
            <person name="Salamov A."/>
            <person name="Andreopoulos B."/>
            <person name="Baker S."/>
            <person name="Barry K."/>
            <person name="Bills G."/>
            <person name="Bluhm B."/>
            <person name="Cannon C."/>
            <person name="Castanera R."/>
            <person name="Culley D."/>
            <person name="Daum C."/>
            <person name="Ezra D."/>
            <person name="Gonzalez J."/>
            <person name="Henrissat B."/>
            <person name="Kuo A."/>
            <person name="Liang C."/>
            <person name="Lipzen A."/>
            <person name="Lutzoni F."/>
            <person name="Magnuson J."/>
            <person name="Mondo S."/>
            <person name="Nolan M."/>
            <person name="Ohm R."/>
            <person name="Pangilinan J."/>
            <person name="Park H.-J."/>
            <person name="Ramirez L."/>
            <person name="Alfaro M."/>
            <person name="Sun H."/>
            <person name="Tritt A."/>
            <person name="Yoshinaga Y."/>
            <person name="Zwiers L.-H."/>
            <person name="Turgeon B."/>
            <person name="Goodwin S."/>
            <person name="Spatafora J."/>
            <person name="Crous P."/>
            <person name="Grigoriev I."/>
        </authorList>
    </citation>
    <scope>NUCLEOTIDE SEQUENCE</scope>
    <source>
        <strain evidence="1">CBS 121410</strain>
    </source>
</reference>
<comment type="caution">
    <text evidence="1">The sequence shown here is derived from an EMBL/GenBank/DDBJ whole genome shotgun (WGS) entry which is preliminary data.</text>
</comment>
<sequence length="164" mass="17282">MDACSPAGSASSVCAHDGRGLTLEGAIKRIEPAVYLILHITHYLHHLYHSCQAALLKLVAKVSEASKAPSYKTSSSFVGVWAKFRRCYVARSESGTGAEGTGDATEALVVIQGKYAAHGVEVTVVRAVYSALYSVAIVARHDAAVAGVDVLRGVETVGWLAKLL</sequence>
<keyword evidence="2" id="KW-1185">Reference proteome</keyword>
<dbReference type="EMBL" id="ML978734">
    <property type="protein sequence ID" value="KAF2085058.1"/>
    <property type="molecule type" value="Genomic_DNA"/>
</dbReference>
<name>A0A9P4HSC5_9PEZI</name>
<gene>
    <name evidence="1" type="ORF">K490DRAFT_59045</name>
</gene>
<organism evidence="1 2">
    <name type="scientific">Saccharata proteae CBS 121410</name>
    <dbReference type="NCBI Taxonomy" id="1314787"/>
    <lineage>
        <taxon>Eukaryota</taxon>
        <taxon>Fungi</taxon>
        <taxon>Dikarya</taxon>
        <taxon>Ascomycota</taxon>
        <taxon>Pezizomycotina</taxon>
        <taxon>Dothideomycetes</taxon>
        <taxon>Dothideomycetes incertae sedis</taxon>
        <taxon>Botryosphaeriales</taxon>
        <taxon>Saccharataceae</taxon>
        <taxon>Saccharata</taxon>
    </lineage>
</organism>
<proteinExistence type="predicted"/>
<accession>A0A9P4HSC5</accession>
<dbReference type="AlphaFoldDB" id="A0A9P4HSC5"/>
<evidence type="ECO:0000313" key="1">
    <source>
        <dbReference type="EMBL" id="KAF2085058.1"/>
    </source>
</evidence>
<protein>
    <submittedName>
        <fullName evidence="1">Uncharacterized protein</fullName>
    </submittedName>
</protein>
<evidence type="ECO:0000313" key="2">
    <source>
        <dbReference type="Proteomes" id="UP000799776"/>
    </source>
</evidence>